<evidence type="ECO:0000259" key="17">
    <source>
        <dbReference type="Pfam" id="PF07715"/>
    </source>
</evidence>
<feature type="signal peptide" evidence="15">
    <location>
        <begin position="1"/>
        <end position="37"/>
    </location>
</feature>
<dbReference type="KEGG" id="ckh:LVJ77_04340"/>
<gene>
    <name evidence="18" type="ORF">LVJ77_04340</name>
</gene>
<reference evidence="18" key="2">
    <citation type="submission" date="2024-09" db="EMBL/GenBank/DDBJ databases">
        <authorList>
            <person name="Veyrier F.J."/>
        </authorList>
    </citation>
    <scope>NUCLEOTIDE SEQUENCE</scope>
    <source>
        <strain evidence="18">17694</strain>
    </source>
</reference>
<evidence type="ECO:0000313" key="18">
    <source>
        <dbReference type="EMBL" id="UOP05413.2"/>
    </source>
</evidence>
<dbReference type="InterPro" id="IPR010948">
    <property type="entry name" value="TonB_lacto/transferrin_rcpt"/>
</dbReference>
<comment type="similarity">
    <text evidence="2 11 13">Belongs to the TonB-dependent receptor family.</text>
</comment>
<dbReference type="PROSITE" id="PS52016">
    <property type="entry name" value="TONB_DEPENDENT_REC_3"/>
    <property type="match status" value="1"/>
</dbReference>
<evidence type="ECO:0000256" key="4">
    <source>
        <dbReference type="ARBA" id="ARBA00022452"/>
    </source>
</evidence>
<dbReference type="InterPro" id="IPR036942">
    <property type="entry name" value="Beta-barrel_TonB_sf"/>
</dbReference>
<sequence>MSKSRKKQPPAARKRLVFCPKALSLLLAAALCGNVYADGGKTAKTAPSGNGTELKGISVKGSKRTRTHRREKDITGLGKVIKTSETLDKQQVIDIRDLVRYDPGVAVVEQGRGASSGYSMRGVDKNRVATTVDGIAQIQSYTVQGNRPGSGAINEIEYENIASVEISKGASSSEYGSGSLGGAVGFRTKEADDLIEDGRNWGVRSKTAYSSKNRQLLNSLGAAFRLGGFEGLAQYTARRGEAARPHTDATKGTVYEFRRLGGFVSAYNLQQPDDDGGFKRNSTYFILADECADPVKLTGCAEPRATAQVTNDKLTTGSLLPSELTDKQKELFAKTRSVTERVSPKEYTGEGRVLPDPLQYRTGSWLLRGGYSFSPKHSINAVFEHTKQRYDTRDMTVPAYYPYDMKKDGWAVAHGIYKQGENILDSLYLAKFKSGESSDGGISKAPEIDNAVGLKWTRAEYTDERHKKQRWGIHYRYQNPAKNGVIDTAQIGFDRQSINIDNLLHGRNCSVYPHADRNCQVSTDKPWSHVNFESNRYREQHNLFRMEASKDLRWGISRHRLSATAGIDRFQSVLNRDSLGRVFSTQEYESVAAPDGKHRNGEYDKPAIYRKNAPQIVHWDGCKENLSSYYACGERLITGNNLFFGLRNNMSFGQYVDLGLGVRYDRHTFRSDDQWTGKGNYRNWSWNTGLVVKPTANIALSYRASSGYRVPSFQELFGYRLPGNRVGEDNKFHRPTKVSPEKSLNHEWGLTLRGAAGTLELTQFDNRYKGLIARGTRYYPVKFNDDVVRNHPFQNYYNVQDVRLGGTNIAARLEGNGIWDKIPDGLYATAAYNRIKPKSVSNRAGFSGVQSYLFDMIQPSRYILGMGYDHPEKKWGANLTFTYSKPKNPDELMTSYQGGSGTVNVGASKYSSRAWKTTDVSAYYSPRKNMTLRASVYNVGNYRYVTWEALRQTSSGAVNKHQEGGNYARYAAPGRNAAVSLELKF</sequence>
<comment type="subcellular location">
    <subcellularLocation>
        <location evidence="1 11">Cell outer membrane</location>
        <topology evidence="1 11">Multi-pass membrane protein</topology>
    </subcellularLocation>
</comment>
<keyword evidence="3 11" id="KW-0813">Transport</keyword>
<dbReference type="Proteomes" id="UP000831534">
    <property type="component" value="Chromosome"/>
</dbReference>
<keyword evidence="9 18" id="KW-0675">Receptor</keyword>
<name>A0A8T9N077_9NEIS</name>
<proteinExistence type="inferred from homology"/>
<dbReference type="CDD" id="cd01347">
    <property type="entry name" value="ligand_gated_channel"/>
    <property type="match status" value="1"/>
</dbReference>
<dbReference type="InterPro" id="IPR039426">
    <property type="entry name" value="TonB-dep_rcpt-like"/>
</dbReference>
<dbReference type="PROSITE" id="PS01156">
    <property type="entry name" value="TONB_DEPENDENT_REC_2"/>
    <property type="match status" value="1"/>
</dbReference>
<dbReference type="InterPro" id="IPR000531">
    <property type="entry name" value="Beta-barrel_TonB"/>
</dbReference>
<dbReference type="Gene3D" id="2.170.130.10">
    <property type="entry name" value="TonB-dependent receptor, plug domain"/>
    <property type="match status" value="1"/>
</dbReference>
<keyword evidence="5 11" id="KW-0812">Transmembrane</keyword>
<dbReference type="InterPro" id="IPR012910">
    <property type="entry name" value="Plug_dom"/>
</dbReference>
<dbReference type="InterPro" id="IPR010949">
    <property type="entry name" value="TonB_Hb/transfer/lactofer_rcpt"/>
</dbReference>
<evidence type="ECO:0000256" key="3">
    <source>
        <dbReference type="ARBA" id="ARBA00022448"/>
    </source>
</evidence>
<evidence type="ECO:0000256" key="6">
    <source>
        <dbReference type="ARBA" id="ARBA00022729"/>
    </source>
</evidence>
<evidence type="ECO:0000256" key="14">
    <source>
        <dbReference type="SAM" id="MobiDB-lite"/>
    </source>
</evidence>
<accession>A0A8T9N077</accession>
<evidence type="ECO:0000256" key="13">
    <source>
        <dbReference type="RuleBase" id="RU003357"/>
    </source>
</evidence>
<evidence type="ECO:0000313" key="19">
    <source>
        <dbReference type="Proteomes" id="UP000831534"/>
    </source>
</evidence>
<dbReference type="PANTHER" id="PTHR30069">
    <property type="entry name" value="TONB-DEPENDENT OUTER MEMBRANE RECEPTOR"/>
    <property type="match status" value="1"/>
</dbReference>
<dbReference type="GO" id="GO:0015344">
    <property type="term" value="F:siderophore uptake transmembrane transporter activity"/>
    <property type="evidence" value="ECO:0007669"/>
    <property type="project" value="TreeGrafter"/>
</dbReference>
<dbReference type="InterPro" id="IPR037066">
    <property type="entry name" value="Plug_dom_sf"/>
</dbReference>
<evidence type="ECO:0000256" key="8">
    <source>
        <dbReference type="ARBA" id="ARBA00023136"/>
    </source>
</evidence>
<keyword evidence="19" id="KW-1185">Reference proteome</keyword>
<reference evidence="18" key="1">
    <citation type="journal article" date="2022" name="Res Sq">
        <title>Evolution of multicellular longitudinally dividing oral cavity symbionts (Neisseriaceae).</title>
        <authorList>
            <person name="Nyongesa S."/>
            <person name="Weber P."/>
            <person name="Bernet E."/>
            <person name="Pullido F."/>
            <person name="Nieckarz M."/>
            <person name="Delaby M."/>
            <person name="Nieves C."/>
            <person name="Viehboeck T."/>
            <person name="Krause N."/>
            <person name="Rivera-Millot A."/>
            <person name="Nakamura A."/>
            <person name="Vischer N."/>
            <person name="VanNieuwenhze M."/>
            <person name="Brun Y."/>
            <person name="Cava F."/>
            <person name="Bulgheresi S."/>
            <person name="Veyrier F."/>
        </authorList>
    </citation>
    <scope>NUCLEOTIDE SEQUENCE</scope>
    <source>
        <strain evidence="18">17694</strain>
    </source>
</reference>
<evidence type="ECO:0000256" key="7">
    <source>
        <dbReference type="ARBA" id="ARBA00023077"/>
    </source>
</evidence>
<evidence type="ECO:0000256" key="5">
    <source>
        <dbReference type="ARBA" id="ARBA00022692"/>
    </source>
</evidence>
<feature type="domain" description="TonB-dependent receptor-like beta-barrel" evidence="16">
    <location>
        <begin position="519"/>
        <end position="939"/>
    </location>
</feature>
<feature type="domain" description="TonB-dependent receptor plug" evidence="17">
    <location>
        <begin position="83"/>
        <end position="183"/>
    </location>
</feature>
<feature type="region of interest" description="Disordered" evidence="14">
    <location>
        <begin position="47"/>
        <end position="69"/>
    </location>
</feature>
<dbReference type="NCBIfam" id="TIGR01776">
    <property type="entry name" value="TonB-tbp-lbp"/>
    <property type="match status" value="1"/>
</dbReference>
<keyword evidence="4 11" id="KW-1134">Transmembrane beta strand</keyword>
<dbReference type="EMBL" id="CP091521">
    <property type="protein sequence ID" value="UOP05413.2"/>
    <property type="molecule type" value="Genomic_DNA"/>
</dbReference>
<feature type="chain" id="PRO_5044830598" evidence="15">
    <location>
        <begin position="38"/>
        <end position="985"/>
    </location>
</feature>
<dbReference type="AlphaFoldDB" id="A0A8T9N077"/>
<keyword evidence="10 11" id="KW-0998">Cell outer membrane</keyword>
<dbReference type="GO" id="GO:0009279">
    <property type="term" value="C:cell outer membrane"/>
    <property type="evidence" value="ECO:0007669"/>
    <property type="project" value="UniProtKB-SubCell"/>
</dbReference>
<dbReference type="SUPFAM" id="SSF56935">
    <property type="entry name" value="Porins"/>
    <property type="match status" value="1"/>
</dbReference>
<dbReference type="PANTHER" id="PTHR30069:SF54">
    <property type="entry name" value="TRANSFERRIN-BINDING PROTEIN A"/>
    <property type="match status" value="1"/>
</dbReference>
<evidence type="ECO:0000256" key="15">
    <source>
        <dbReference type="SAM" id="SignalP"/>
    </source>
</evidence>
<evidence type="ECO:0000259" key="16">
    <source>
        <dbReference type="Pfam" id="PF00593"/>
    </source>
</evidence>
<dbReference type="NCBIfam" id="TIGR01786">
    <property type="entry name" value="TonB-hemlactrns"/>
    <property type="match status" value="1"/>
</dbReference>
<keyword evidence="7 13" id="KW-0798">TonB box</keyword>
<evidence type="ECO:0000256" key="10">
    <source>
        <dbReference type="ARBA" id="ARBA00023237"/>
    </source>
</evidence>
<dbReference type="Pfam" id="PF00593">
    <property type="entry name" value="TonB_dep_Rec_b-barrel"/>
    <property type="match status" value="1"/>
</dbReference>
<evidence type="ECO:0000256" key="1">
    <source>
        <dbReference type="ARBA" id="ARBA00004571"/>
    </source>
</evidence>
<keyword evidence="6 15" id="KW-0732">Signal</keyword>
<protein>
    <submittedName>
        <fullName evidence="18">Lactoferrin/transferrin family TonB-dependent receptor</fullName>
    </submittedName>
</protein>
<dbReference type="GO" id="GO:0044718">
    <property type="term" value="P:siderophore transmembrane transport"/>
    <property type="evidence" value="ECO:0007669"/>
    <property type="project" value="TreeGrafter"/>
</dbReference>
<dbReference type="InterPro" id="IPR010917">
    <property type="entry name" value="TonB_rcpt_CS"/>
</dbReference>
<feature type="short sequence motif" description="TonB C-terminal box" evidence="12">
    <location>
        <begin position="968"/>
        <end position="985"/>
    </location>
</feature>
<evidence type="ECO:0000256" key="2">
    <source>
        <dbReference type="ARBA" id="ARBA00009810"/>
    </source>
</evidence>
<evidence type="ECO:0000256" key="9">
    <source>
        <dbReference type="ARBA" id="ARBA00023170"/>
    </source>
</evidence>
<dbReference type="RefSeq" id="WP_051255708.1">
    <property type="nucleotide sequence ID" value="NZ_CP091521.1"/>
</dbReference>
<dbReference type="Gene3D" id="2.40.170.20">
    <property type="entry name" value="TonB-dependent receptor, beta-barrel domain"/>
    <property type="match status" value="1"/>
</dbReference>
<evidence type="ECO:0000256" key="11">
    <source>
        <dbReference type="PROSITE-ProRule" id="PRU01360"/>
    </source>
</evidence>
<organism evidence="18 19">
    <name type="scientific">Conchiformibius kuhniae</name>
    <dbReference type="NCBI Taxonomy" id="211502"/>
    <lineage>
        <taxon>Bacteria</taxon>
        <taxon>Pseudomonadati</taxon>
        <taxon>Pseudomonadota</taxon>
        <taxon>Betaproteobacteria</taxon>
        <taxon>Neisseriales</taxon>
        <taxon>Neisseriaceae</taxon>
        <taxon>Conchiformibius</taxon>
    </lineage>
</organism>
<dbReference type="GO" id="GO:0015091">
    <property type="term" value="F:ferric iron transmembrane transporter activity"/>
    <property type="evidence" value="ECO:0007669"/>
    <property type="project" value="InterPro"/>
</dbReference>
<keyword evidence="8 11" id="KW-0472">Membrane</keyword>
<evidence type="ECO:0000256" key="12">
    <source>
        <dbReference type="PROSITE-ProRule" id="PRU10144"/>
    </source>
</evidence>
<dbReference type="Pfam" id="PF07715">
    <property type="entry name" value="Plug"/>
    <property type="match status" value="1"/>
</dbReference>